<dbReference type="STRING" id="1076256.A0A2H3CCE6"/>
<evidence type="ECO:0000256" key="5">
    <source>
        <dbReference type="ARBA" id="ARBA00022781"/>
    </source>
</evidence>
<dbReference type="EMBL" id="KZ293420">
    <property type="protein sequence ID" value="PBK73813.1"/>
    <property type="molecule type" value="Genomic_DNA"/>
</dbReference>
<evidence type="ECO:0000256" key="3">
    <source>
        <dbReference type="ARBA" id="ARBA00014723"/>
    </source>
</evidence>
<dbReference type="Pfam" id="PF00213">
    <property type="entry name" value="OSCP"/>
    <property type="match status" value="1"/>
</dbReference>
<dbReference type="Proteomes" id="UP000218334">
    <property type="component" value="Unassembled WGS sequence"/>
</dbReference>
<keyword evidence="6" id="KW-0406">Ion transport</keyword>
<dbReference type="PRINTS" id="PR00125">
    <property type="entry name" value="ATPASEDELTA"/>
</dbReference>
<dbReference type="InterPro" id="IPR000711">
    <property type="entry name" value="ATPase_OSCP/dsu"/>
</dbReference>
<dbReference type="GO" id="GO:0016020">
    <property type="term" value="C:membrane"/>
    <property type="evidence" value="ECO:0007669"/>
    <property type="project" value="UniProtKB-SubCell"/>
</dbReference>
<keyword evidence="5" id="KW-0375">Hydrogen ion transport</keyword>
<evidence type="ECO:0000313" key="10">
    <source>
        <dbReference type="Proteomes" id="UP000218334"/>
    </source>
</evidence>
<dbReference type="GO" id="GO:0046933">
    <property type="term" value="F:proton-transporting ATP synthase activity, rotational mechanism"/>
    <property type="evidence" value="ECO:0007669"/>
    <property type="project" value="InterPro"/>
</dbReference>
<dbReference type="Gene3D" id="1.10.520.20">
    <property type="entry name" value="N-terminal domain of the delta subunit of the F1F0-ATP synthase"/>
    <property type="match status" value="1"/>
</dbReference>
<organism evidence="9 10">
    <name type="scientific">Armillaria solidipes</name>
    <dbReference type="NCBI Taxonomy" id="1076256"/>
    <lineage>
        <taxon>Eukaryota</taxon>
        <taxon>Fungi</taxon>
        <taxon>Dikarya</taxon>
        <taxon>Basidiomycota</taxon>
        <taxon>Agaricomycotina</taxon>
        <taxon>Agaricomycetes</taxon>
        <taxon>Agaricomycetidae</taxon>
        <taxon>Agaricales</taxon>
        <taxon>Marasmiineae</taxon>
        <taxon>Physalacriaceae</taxon>
        <taxon>Armillaria</taxon>
    </lineage>
</organism>
<evidence type="ECO:0000256" key="7">
    <source>
        <dbReference type="ARBA" id="ARBA00023136"/>
    </source>
</evidence>
<reference evidence="10" key="1">
    <citation type="journal article" date="2017" name="Nat. Ecol. Evol.">
        <title>Genome expansion and lineage-specific genetic innovations in the forest pathogenic fungi Armillaria.</title>
        <authorList>
            <person name="Sipos G."/>
            <person name="Prasanna A.N."/>
            <person name="Walter M.C."/>
            <person name="O'Connor E."/>
            <person name="Balint B."/>
            <person name="Krizsan K."/>
            <person name="Kiss B."/>
            <person name="Hess J."/>
            <person name="Varga T."/>
            <person name="Slot J."/>
            <person name="Riley R."/>
            <person name="Boka B."/>
            <person name="Rigling D."/>
            <person name="Barry K."/>
            <person name="Lee J."/>
            <person name="Mihaltcheva S."/>
            <person name="LaButti K."/>
            <person name="Lipzen A."/>
            <person name="Waldron R."/>
            <person name="Moloney N.M."/>
            <person name="Sperisen C."/>
            <person name="Kredics L."/>
            <person name="Vagvoelgyi C."/>
            <person name="Patrignani A."/>
            <person name="Fitzpatrick D."/>
            <person name="Nagy I."/>
            <person name="Doyle S."/>
            <person name="Anderson J.B."/>
            <person name="Grigoriev I.V."/>
            <person name="Gueldener U."/>
            <person name="Muensterkoetter M."/>
            <person name="Nagy L.G."/>
        </authorList>
    </citation>
    <scope>NUCLEOTIDE SEQUENCE [LARGE SCALE GENOMIC DNA]</scope>
    <source>
        <strain evidence="10">28-4</strain>
    </source>
</reference>
<name>A0A2H3CCE6_9AGAR</name>
<sequence length="263" mass="27673">MTVSGTERAPVAAGRGWSKLRYVTAMFRSHSHTLVTQSEPTGILRPTTTTTMLLSSAARAVKSAPAFGRRAASAISTKYASAAFGAALAKSSQTLTKVESDLASVSKLIKNDAGVRGFVHNPTLSANDRATDLATIFASLDAGAKKDATSEITKNLLTVLSENGRLGELEGVIEGFNALVAEHRGELTVVVTSAAPLPRDILTRLETTLKQSQAAQKAQVLKVTNKVNPSVLGGIVVDFGDKTIDLSVQSRVTKLNSILQQSV</sequence>
<dbReference type="HAMAP" id="MF_01416">
    <property type="entry name" value="ATP_synth_delta_bact"/>
    <property type="match status" value="1"/>
</dbReference>
<evidence type="ECO:0000256" key="2">
    <source>
        <dbReference type="ARBA" id="ARBA00007046"/>
    </source>
</evidence>
<evidence type="ECO:0000256" key="4">
    <source>
        <dbReference type="ARBA" id="ARBA00022448"/>
    </source>
</evidence>
<keyword evidence="4" id="KW-0813">Transport</keyword>
<keyword evidence="10" id="KW-1185">Reference proteome</keyword>
<dbReference type="AlphaFoldDB" id="A0A2H3CCE6"/>
<accession>A0A2H3CCE6</accession>
<evidence type="ECO:0000256" key="1">
    <source>
        <dbReference type="ARBA" id="ARBA00004370"/>
    </source>
</evidence>
<evidence type="ECO:0000313" key="9">
    <source>
        <dbReference type="EMBL" id="PBK73813.1"/>
    </source>
</evidence>
<keyword evidence="8" id="KW-0066">ATP synthesis</keyword>
<keyword evidence="7" id="KW-0472">Membrane</keyword>
<dbReference type="PANTHER" id="PTHR11910">
    <property type="entry name" value="ATP SYNTHASE DELTA CHAIN"/>
    <property type="match status" value="1"/>
</dbReference>
<comment type="similarity">
    <text evidence="2">Belongs to the ATPase delta chain family.</text>
</comment>
<dbReference type="SUPFAM" id="SSF47928">
    <property type="entry name" value="N-terminal domain of the delta subunit of the F1F0-ATP synthase"/>
    <property type="match status" value="1"/>
</dbReference>
<comment type="subcellular location">
    <subcellularLocation>
        <location evidence="1">Membrane</location>
    </subcellularLocation>
</comment>
<dbReference type="InterPro" id="IPR026015">
    <property type="entry name" value="ATP_synth_OSCP/delta_N_sf"/>
</dbReference>
<gene>
    <name evidence="9" type="ORF">ARMSODRAFT_952883</name>
</gene>
<evidence type="ECO:0000256" key="8">
    <source>
        <dbReference type="ARBA" id="ARBA00023310"/>
    </source>
</evidence>
<proteinExistence type="inferred from homology"/>
<evidence type="ECO:0000256" key="6">
    <source>
        <dbReference type="ARBA" id="ARBA00023065"/>
    </source>
</evidence>
<protein>
    <recommendedName>
        <fullName evidence="3">ATP synthase subunit 5, mitochondrial</fullName>
    </recommendedName>
</protein>
<dbReference type="NCBIfam" id="TIGR01145">
    <property type="entry name" value="ATP_synt_delta"/>
    <property type="match status" value="1"/>
</dbReference>